<feature type="transmembrane region" description="Helical" evidence="6">
    <location>
        <begin position="419"/>
        <end position="441"/>
    </location>
</feature>
<evidence type="ECO:0000313" key="9">
    <source>
        <dbReference type="Proteomes" id="UP000578531"/>
    </source>
</evidence>
<dbReference type="PANTHER" id="PTHR23502">
    <property type="entry name" value="MAJOR FACILITATOR SUPERFAMILY"/>
    <property type="match status" value="1"/>
</dbReference>
<feature type="compositionally biased region" description="Basic and acidic residues" evidence="5">
    <location>
        <begin position="1"/>
        <end position="17"/>
    </location>
</feature>
<feature type="domain" description="Major facilitator superfamily (MFS) profile" evidence="7">
    <location>
        <begin position="48"/>
        <end position="477"/>
    </location>
</feature>
<feature type="transmembrane region" description="Helical" evidence="6">
    <location>
        <begin position="49"/>
        <end position="66"/>
    </location>
</feature>
<evidence type="ECO:0000256" key="6">
    <source>
        <dbReference type="SAM" id="Phobius"/>
    </source>
</evidence>
<dbReference type="GO" id="GO:0022857">
    <property type="term" value="F:transmembrane transporter activity"/>
    <property type="evidence" value="ECO:0007669"/>
    <property type="project" value="InterPro"/>
</dbReference>
<dbReference type="Proteomes" id="UP000578531">
    <property type="component" value="Unassembled WGS sequence"/>
</dbReference>
<feature type="transmembrane region" description="Helical" evidence="6">
    <location>
        <begin position="175"/>
        <end position="194"/>
    </location>
</feature>
<comment type="caution">
    <text evidence="8">The sequence shown here is derived from an EMBL/GenBank/DDBJ whole genome shotgun (WGS) entry which is preliminary data.</text>
</comment>
<accession>A0A8H6L0V2</accession>
<dbReference type="GO" id="GO:0016020">
    <property type="term" value="C:membrane"/>
    <property type="evidence" value="ECO:0007669"/>
    <property type="project" value="UniProtKB-SubCell"/>
</dbReference>
<reference evidence="8 9" key="1">
    <citation type="journal article" date="2020" name="Genomics">
        <title>Complete, high-quality genomes from long-read metagenomic sequencing of two wolf lichen thalli reveals enigmatic genome architecture.</title>
        <authorList>
            <person name="McKenzie S.K."/>
            <person name="Walston R.F."/>
            <person name="Allen J.L."/>
        </authorList>
    </citation>
    <scope>NUCLEOTIDE SEQUENCE [LARGE SCALE GENOMIC DNA]</scope>
    <source>
        <strain evidence="8">WasteWater2</strain>
    </source>
</reference>
<feature type="region of interest" description="Disordered" evidence="5">
    <location>
        <begin position="489"/>
        <end position="525"/>
    </location>
</feature>
<feature type="transmembrane region" description="Helical" evidence="6">
    <location>
        <begin position="118"/>
        <end position="141"/>
    </location>
</feature>
<feature type="transmembrane region" description="Helical" evidence="6">
    <location>
        <begin position="280"/>
        <end position="298"/>
    </location>
</feature>
<organism evidence="8 9">
    <name type="scientific">Letharia columbiana</name>
    <dbReference type="NCBI Taxonomy" id="112416"/>
    <lineage>
        <taxon>Eukaryota</taxon>
        <taxon>Fungi</taxon>
        <taxon>Dikarya</taxon>
        <taxon>Ascomycota</taxon>
        <taxon>Pezizomycotina</taxon>
        <taxon>Lecanoromycetes</taxon>
        <taxon>OSLEUM clade</taxon>
        <taxon>Lecanoromycetidae</taxon>
        <taxon>Lecanorales</taxon>
        <taxon>Lecanorineae</taxon>
        <taxon>Parmeliaceae</taxon>
        <taxon>Letharia</taxon>
    </lineage>
</organism>
<feature type="transmembrane region" description="Helical" evidence="6">
    <location>
        <begin position="390"/>
        <end position="412"/>
    </location>
</feature>
<dbReference type="RefSeq" id="XP_037160822.1">
    <property type="nucleotide sequence ID" value="XM_037312236.1"/>
</dbReference>
<dbReference type="SUPFAM" id="SSF103473">
    <property type="entry name" value="MFS general substrate transporter"/>
    <property type="match status" value="1"/>
</dbReference>
<feature type="transmembrane region" description="Helical" evidence="6">
    <location>
        <begin position="147"/>
        <end position="168"/>
    </location>
</feature>
<dbReference type="AlphaFoldDB" id="A0A8H6L0V2"/>
<evidence type="ECO:0000256" key="5">
    <source>
        <dbReference type="SAM" id="MobiDB-lite"/>
    </source>
</evidence>
<dbReference type="InterPro" id="IPR020846">
    <property type="entry name" value="MFS_dom"/>
</dbReference>
<protein>
    <recommendedName>
        <fullName evidence="7">Major facilitator superfamily (MFS) profile domain-containing protein</fullName>
    </recommendedName>
</protein>
<feature type="region of interest" description="Disordered" evidence="5">
    <location>
        <begin position="1"/>
        <end position="22"/>
    </location>
</feature>
<sequence length="525" mass="58115">MVDSSSYEKRKDPHNELNNHGLQLGNDGFVEWKLDEKQHPRNWIITKKAYNVGLVCFFEFWMTAISSSGTATSNSGRKDYCISRTVGYFVFTSLYLIGQAIGSIFCSPISETFGRRTLYIVAITVYCIFSAIIAAVPSVIAVCFGRFFTGFASAIPATVAFGSFEDLYESETRIWIVYIYTLAGNMGLVLGPIYSAYVTTYAGWRWVFYISTIVSGIGIIASLFLHESRTRYLLELKVKAVQKRAGNNALRIAERRNITLRSFAQDCLFRPLKFLATEPIVFSCAALMAISFSLIYGLTEGLNVVYTELGFAESTTSSLSFVPILIGLLVNVLPRIYDQRVFTRCRKKSSLRPEAKVSSLVTACPALAVGLWLFAWTIPPLVPHVHWTVSMIGLVLVGYATNDLSYILFGYLTDSYGPYAASACSALSLSRTLMAAVFPLFTDSMYTSLGGNVATSIFAAVATMACVTPVVFIKYGRKLREMSHFAQADGCENQRDEETPSRKEEEKVERGQRDSSASTVILLGS</sequence>
<dbReference type="Gene3D" id="1.20.1250.20">
    <property type="entry name" value="MFS general substrate transporter like domains"/>
    <property type="match status" value="1"/>
</dbReference>
<comment type="subcellular location">
    <subcellularLocation>
        <location evidence="1">Membrane</location>
        <topology evidence="1">Multi-pass membrane protein</topology>
    </subcellularLocation>
</comment>
<evidence type="ECO:0000256" key="3">
    <source>
        <dbReference type="ARBA" id="ARBA00022989"/>
    </source>
</evidence>
<evidence type="ECO:0000256" key="2">
    <source>
        <dbReference type="ARBA" id="ARBA00022692"/>
    </source>
</evidence>
<evidence type="ECO:0000256" key="1">
    <source>
        <dbReference type="ARBA" id="ARBA00004141"/>
    </source>
</evidence>
<gene>
    <name evidence="8" type="ORF">HO173_010350</name>
</gene>
<keyword evidence="2 6" id="KW-0812">Transmembrane</keyword>
<evidence type="ECO:0000259" key="7">
    <source>
        <dbReference type="PROSITE" id="PS50850"/>
    </source>
</evidence>
<feature type="compositionally biased region" description="Basic and acidic residues" evidence="5">
    <location>
        <begin position="492"/>
        <end position="513"/>
    </location>
</feature>
<dbReference type="PROSITE" id="PS50850">
    <property type="entry name" value="MFS"/>
    <property type="match status" value="1"/>
</dbReference>
<evidence type="ECO:0000256" key="4">
    <source>
        <dbReference type="ARBA" id="ARBA00023136"/>
    </source>
</evidence>
<feature type="transmembrane region" description="Helical" evidence="6">
    <location>
        <begin position="453"/>
        <end position="473"/>
    </location>
</feature>
<keyword evidence="3 6" id="KW-1133">Transmembrane helix</keyword>
<dbReference type="PANTHER" id="PTHR23502:SF157">
    <property type="entry name" value="MAJOR FACILITATOR SUPERFAMILY (MFS) PROFILE DOMAIN-CONTAINING PROTEIN-RELATED"/>
    <property type="match status" value="1"/>
</dbReference>
<keyword evidence="9" id="KW-1185">Reference proteome</keyword>
<feature type="transmembrane region" description="Helical" evidence="6">
    <location>
        <begin position="318"/>
        <end position="337"/>
    </location>
</feature>
<dbReference type="Pfam" id="PF07690">
    <property type="entry name" value="MFS_1"/>
    <property type="match status" value="1"/>
</dbReference>
<evidence type="ECO:0000313" key="8">
    <source>
        <dbReference type="EMBL" id="KAF6231390.1"/>
    </source>
</evidence>
<dbReference type="GeneID" id="59291997"/>
<feature type="transmembrane region" description="Helical" evidence="6">
    <location>
        <begin position="86"/>
        <end position="106"/>
    </location>
</feature>
<name>A0A8H6L0V2_9LECA</name>
<keyword evidence="4 6" id="KW-0472">Membrane</keyword>
<feature type="transmembrane region" description="Helical" evidence="6">
    <location>
        <begin position="357"/>
        <end position="378"/>
    </location>
</feature>
<dbReference type="InterPro" id="IPR036259">
    <property type="entry name" value="MFS_trans_sf"/>
</dbReference>
<dbReference type="EMBL" id="JACCJC010000057">
    <property type="protein sequence ID" value="KAF6231390.1"/>
    <property type="molecule type" value="Genomic_DNA"/>
</dbReference>
<proteinExistence type="predicted"/>
<dbReference type="InterPro" id="IPR011701">
    <property type="entry name" value="MFS"/>
</dbReference>
<feature type="transmembrane region" description="Helical" evidence="6">
    <location>
        <begin position="206"/>
        <end position="225"/>
    </location>
</feature>
<dbReference type="OrthoDB" id="5410178at2759"/>